<protein>
    <recommendedName>
        <fullName evidence="2">Small ribosomal subunit protein bS6</fullName>
    </recommendedName>
    <alternativeName>
        <fullName evidence="3">30S ribosomal protein S6</fullName>
    </alternativeName>
</protein>
<gene>
    <name evidence="4" type="ORF">A2931_04000</name>
</gene>
<organism evidence="4 5">
    <name type="scientific">Candidatus Niyogibacteria bacterium RIFCSPLOWO2_01_FULL_45_48</name>
    <dbReference type="NCBI Taxonomy" id="1801724"/>
    <lineage>
        <taxon>Bacteria</taxon>
        <taxon>Candidatus Niyogiibacteriota</taxon>
    </lineage>
</organism>
<evidence type="ECO:0000313" key="4">
    <source>
        <dbReference type="EMBL" id="OGZ30059.1"/>
    </source>
</evidence>
<dbReference type="InterPro" id="IPR000529">
    <property type="entry name" value="Ribosomal_bS6"/>
</dbReference>
<proteinExistence type="inferred from homology"/>
<comment type="caution">
    <text evidence="4">The sequence shown here is derived from an EMBL/GenBank/DDBJ whole genome shotgun (WGS) entry which is preliminary data.</text>
</comment>
<dbReference type="AlphaFoldDB" id="A0A1G2EW85"/>
<dbReference type="GO" id="GO:0019843">
    <property type="term" value="F:rRNA binding"/>
    <property type="evidence" value="ECO:0007669"/>
    <property type="project" value="InterPro"/>
</dbReference>
<sequence length="137" mass="15390">MEKESDPRLYEISYLVKADDDQSAAVEAASVSGAIEKEHGIVTSQNSPVRKTLSYPVDGAKDGWWGWIKFMAKPEVLAAIEGELKEIKQIFRFSIFKINKADMAERPARKRRVVPVPPAEKTDIAEIDKKLEEMLGN</sequence>
<dbReference type="InterPro" id="IPR035980">
    <property type="entry name" value="Ribosomal_bS6_sf"/>
</dbReference>
<dbReference type="Proteomes" id="UP000177486">
    <property type="component" value="Unassembled WGS sequence"/>
</dbReference>
<accession>A0A1G2EW85</accession>
<dbReference type="EMBL" id="MHMQ01000027">
    <property type="protein sequence ID" value="OGZ30059.1"/>
    <property type="molecule type" value="Genomic_DNA"/>
</dbReference>
<dbReference type="GO" id="GO:0006412">
    <property type="term" value="P:translation"/>
    <property type="evidence" value="ECO:0007669"/>
    <property type="project" value="InterPro"/>
</dbReference>
<dbReference type="GO" id="GO:0003735">
    <property type="term" value="F:structural constituent of ribosome"/>
    <property type="evidence" value="ECO:0007669"/>
    <property type="project" value="InterPro"/>
</dbReference>
<dbReference type="GO" id="GO:0005840">
    <property type="term" value="C:ribosome"/>
    <property type="evidence" value="ECO:0007669"/>
    <property type="project" value="InterPro"/>
</dbReference>
<dbReference type="Gene3D" id="3.30.70.60">
    <property type="match status" value="1"/>
</dbReference>
<evidence type="ECO:0000313" key="5">
    <source>
        <dbReference type="Proteomes" id="UP000177486"/>
    </source>
</evidence>
<dbReference type="SUPFAM" id="SSF54995">
    <property type="entry name" value="Ribosomal protein S6"/>
    <property type="match status" value="1"/>
</dbReference>
<evidence type="ECO:0000256" key="1">
    <source>
        <dbReference type="ARBA" id="ARBA00009512"/>
    </source>
</evidence>
<dbReference type="InterPro" id="IPR014717">
    <property type="entry name" value="Transl_elong_EF1B/ribsomal_bS6"/>
</dbReference>
<dbReference type="Pfam" id="PF01250">
    <property type="entry name" value="Ribosomal_S6"/>
    <property type="match status" value="1"/>
</dbReference>
<evidence type="ECO:0000256" key="2">
    <source>
        <dbReference type="ARBA" id="ARBA00035294"/>
    </source>
</evidence>
<evidence type="ECO:0000256" key="3">
    <source>
        <dbReference type="ARBA" id="ARBA00035520"/>
    </source>
</evidence>
<reference evidence="4 5" key="1">
    <citation type="journal article" date="2016" name="Nat. Commun.">
        <title>Thousands of microbial genomes shed light on interconnected biogeochemical processes in an aquifer system.</title>
        <authorList>
            <person name="Anantharaman K."/>
            <person name="Brown C.T."/>
            <person name="Hug L.A."/>
            <person name="Sharon I."/>
            <person name="Castelle C.J."/>
            <person name="Probst A.J."/>
            <person name="Thomas B.C."/>
            <person name="Singh A."/>
            <person name="Wilkins M.J."/>
            <person name="Karaoz U."/>
            <person name="Brodie E.L."/>
            <person name="Williams K.H."/>
            <person name="Hubbard S.S."/>
            <person name="Banfield J.F."/>
        </authorList>
    </citation>
    <scope>NUCLEOTIDE SEQUENCE [LARGE SCALE GENOMIC DNA]</scope>
</reference>
<comment type="similarity">
    <text evidence="1">Belongs to the bacterial ribosomal protein bS6 family.</text>
</comment>
<name>A0A1G2EW85_9BACT</name>